<gene>
    <name evidence="4" type="ORF">EM808_27045</name>
</gene>
<sequence length="153" mass="17691">MQSLFEYNWQVRDEWLKWCESIPEQELLAKRTGGLQGILATLVHIIDVEYSWLLALAGKETVEFTAFEYNSLEKIKTLSDKVKAEVRELLIDNFSKDQSERIKVSWQDEAFSRAEIINHCIVHEVHHIGQLSVWAREIGQDCVSANFIGRGLN</sequence>
<dbReference type="InterPro" id="IPR007837">
    <property type="entry name" value="DinB"/>
</dbReference>
<reference evidence="4 5" key="1">
    <citation type="submission" date="2019-01" db="EMBL/GenBank/DDBJ databases">
        <title>Bacillus sp. M5HDSG1-1, whole genome shotgun sequence.</title>
        <authorList>
            <person name="Tuo L."/>
        </authorList>
    </citation>
    <scope>NUCLEOTIDE SEQUENCE [LARGE SCALE GENOMIC DNA]</scope>
    <source>
        <strain evidence="4 5">M5HDSG1-1</strain>
    </source>
</reference>
<dbReference type="PANTHER" id="PTHR37302">
    <property type="entry name" value="SLR1116 PROTEIN"/>
    <property type="match status" value="1"/>
</dbReference>
<dbReference type="RefSeq" id="WP_127742736.1">
    <property type="nucleotide sequence ID" value="NZ_CAJCKN010000039.1"/>
</dbReference>
<organism evidence="4 5">
    <name type="scientific">Niallia taxi</name>
    <dbReference type="NCBI Taxonomy" id="2499688"/>
    <lineage>
        <taxon>Bacteria</taxon>
        <taxon>Bacillati</taxon>
        <taxon>Bacillota</taxon>
        <taxon>Bacilli</taxon>
        <taxon>Bacillales</taxon>
        <taxon>Bacillaceae</taxon>
        <taxon>Niallia</taxon>
    </lineage>
</organism>
<feature type="binding site" evidence="3">
    <location>
        <position position="44"/>
    </location>
    <ligand>
        <name>a divalent metal cation</name>
        <dbReference type="ChEBI" id="CHEBI:60240"/>
    </ligand>
</feature>
<dbReference type="Gene3D" id="1.20.120.450">
    <property type="entry name" value="dinb family like domain"/>
    <property type="match status" value="1"/>
</dbReference>
<comment type="similarity">
    <text evidence="1">Belongs to the DinB family.</text>
</comment>
<dbReference type="EMBL" id="RZTZ01000024">
    <property type="protein sequence ID" value="RVT56640.1"/>
    <property type="molecule type" value="Genomic_DNA"/>
</dbReference>
<proteinExistence type="inferred from homology"/>
<evidence type="ECO:0000256" key="2">
    <source>
        <dbReference type="ARBA" id="ARBA00022723"/>
    </source>
</evidence>
<keyword evidence="2 3" id="KW-0479">Metal-binding</keyword>
<keyword evidence="5" id="KW-1185">Reference proteome</keyword>
<evidence type="ECO:0000256" key="1">
    <source>
        <dbReference type="ARBA" id="ARBA00008635"/>
    </source>
</evidence>
<dbReference type="AlphaFoldDB" id="A0A437K374"/>
<name>A0A437K374_9BACI</name>
<evidence type="ECO:0000313" key="4">
    <source>
        <dbReference type="EMBL" id="RVT56640.1"/>
    </source>
</evidence>
<dbReference type="GO" id="GO:0046872">
    <property type="term" value="F:metal ion binding"/>
    <property type="evidence" value="ECO:0007669"/>
    <property type="project" value="UniProtKB-KW"/>
</dbReference>
<feature type="binding site" evidence="3">
    <location>
        <position position="127"/>
    </location>
    <ligand>
        <name>a divalent metal cation</name>
        <dbReference type="ChEBI" id="CHEBI:60240"/>
    </ligand>
</feature>
<evidence type="ECO:0000313" key="5">
    <source>
        <dbReference type="Proteomes" id="UP000288024"/>
    </source>
</evidence>
<dbReference type="Proteomes" id="UP000288024">
    <property type="component" value="Unassembled WGS sequence"/>
</dbReference>
<dbReference type="GeneID" id="87620245"/>
<dbReference type="Pfam" id="PF05163">
    <property type="entry name" value="DinB"/>
    <property type="match status" value="1"/>
</dbReference>
<accession>A0A437K374</accession>
<dbReference type="PANTHER" id="PTHR37302:SF3">
    <property type="entry name" value="DAMAGE-INDUCIBLE PROTEIN DINB"/>
    <property type="match status" value="1"/>
</dbReference>
<evidence type="ECO:0000256" key="3">
    <source>
        <dbReference type="PIRSR" id="PIRSR607837-1"/>
    </source>
</evidence>
<protein>
    <submittedName>
        <fullName evidence="4">DUF664 domain-containing protein</fullName>
    </submittedName>
</protein>
<dbReference type="SUPFAM" id="SSF109854">
    <property type="entry name" value="DinB/YfiT-like putative metalloenzymes"/>
    <property type="match status" value="1"/>
</dbReference>
<feature type="binding site" evidence="3">
    <location>
        <position position="123"/>
    </location>
    <ligand>
        <name>a divalent metal cation</name>
        <dbReference type="ChEBI" id="CHEBI:60240"/>
    </ligand>
</feature>
<dbReference type="InterPro" id="IPR034660">
    <property type="entry name" value="DinB/YfiT-like"/>
</dbReference>
<comment type="caution">
    <text evidence="4">The sequence shown here is derived from an EMBL/GenBank/DDBJ whole genome shotgun (WGS) entry which is preliminary data.</text>
</comment>